<protein>
    <submittedName>
        <fullName evidence="3">CLUMA_CG015083, isoform A</fullName>
    </submittedName>
</protein>
<dbReference type="InterPro" id="IPR052444">
    <property type="entry name" value="Spz/Toll_ligand-like"/>
</dbReference>
<dbReference type="Gene3D" id="2.10.90.10">
    <property type="entry name" value="Cystine-knot cytokines"/>
    <property type="match status" value="1"/>
</dbReference>
<feature type="compositionally biased region" description="Basic and acidic residues" evidence="1">
    <location>
        <begin position="161"/>
        <end position="170"/>
    </location>
</feature>
<keyword evidence="4" id="KW-1185">Reference proteome</keyword>
<accession>A0A1J1IRW8</accession>
<dbReference type="AlphaFoldDB" id="A0A1J1IRW8"/>
<dbReference type="EMBL" id="CVRI01000057">
    <property type="protein sequence ID" value="CRL02300.1"/>
    <property type="molecule type" value="Genomic_DNA"/>
</dbReference>
<dbReference type="OrthoDB" id="6342974at2759"/>
<feature type="chain" id="PRO_5012068629" evidence="2">
    <location>
        <begin position="20"/>
        <end position="394"/>
    </location>
</feature>
<dbReference type="Proteomes" id="UP000183832">
    <property type="component" value="Unassembled WGS sequence"/>
</dbReference>
<reference evidence="3 4" key="1">
    <citation type="submission" date="2015-04" db="EMBL/GenBank/DDBJ databases">
        <authorList>
            <person name="Syromyatnikov M.Y."/>
            <person name="Popov V.N."/>
        </authorList>
    </citation>
    <scope>NUCLEOTIDE SEQUENCE [LARGE SCALE GENOMIC DNA]</scope>
</reference>
<keyword evidence="2" id="KW-0732">Signal</keyword>
<evidence type="ECO:0000313" key="3">
    <source>
        <dbReference type="EMBL" id="CRL02300.1"/>
    </source>
</evidence>
<evidence type="ECO:0000256" key="2">
    <source>
        <dbReference type="SAM" id="SignalP"/>
    </source>
</evidence>
<dbReference type="GO" id="GO:0021556">
    <property type="term" value="P:central nervous system formation"/>
    <property type="evidence" value="ECO:0007669"/>
    <property type="project" value="TreeGrafter"/>
</dbReference>
<gene>
    <name evidence="3" type="primary">putative Sptzle 6 (Spz6)</name>
    <name evidence="3" type="ORF">CLUMA_CG015083</name>
</gene>
<feature type="signal peptide" evidence="2">
    <location>
        <begin position="1"/>
        <end position="19"/>
    </location>
</feature>
<dbReference type="GO" id="GO:0008083">
    <property type="term" value="F:growth factor activity"/>
    <property type="evidence" value="ECO:0007669"/>
    <property type="project" value="TreeGrafter"/>
</dbReference>
<feature type="region of interest" description="Disordered" evidence="1">
    <location>
        <begin position="132"/>
        <end position="170"/>
    </location>
</feature>
<dbReference type="InterPro" id="IPR029034">
    <property type="entry name" value="Cystine-knot_cytokine"/>
</dbReference>
<evidence type="ECO:0000256" key="1">
    <source>
        <dbReference type="SAM" id="MobiDB-lite"/>
    </source>
</evidence>
<dbReference type="GO" id="GO:0045087">
    <property type="term" value="P:innate immune response"/>
    <property type="evidence" value="ECO:0007669"/>
    <property type="project" value="TreeGrafter"/>
</dbReference>
<proteinExistence type="predicted"/>
<sequence length="394" mass="45410">MDYKYLLNIVLLLSSYVKGNEVESDAENPPEGYYAFIQSQSAFPPTVRPPPYQPVNRDCIDYLNQKPYVSANNLCGDLNRGKIPRNPMGQNVMQEIYPFELIRNQTLKFLSKTLPILKADDTLPKVTQVVENDLGDSPNQRTFDDEDLNGHDLNDNYEPDMTEKRSRTKRQVDYNRNSRKFCDGGGVFCALYRAIQGEPINSQLIAERREETVPIQPQYQGPPTPCPAKVEYVTPVFAKNFQGSWRYVVQIPYEGYFTQTVEVTRCLQTKCHYLDGGCLSSPRWLSLLVAEIFYPNAASEEYQSSTAPPLQDFQKYQEYLQKRAGLASNESSSFYDQKNAQKKKQSQICDGFDEIGCFQIRLYYDWFLVPGSCKCWRPDYFAKYVKKRPITPEL</sequence>
<dbReference type="STRING" id="568069.A0A1J1IRW8"/>
<dbReference type="SUPFAM" id="SSF57501">
    <property type="entry name" value="Cystine-knot cytokines"/>
    <property type="match status" value="1"/>
</dbReference>
<name>A0A1J1IRW8_9DIPT</name>
<dbReference type="PANTHER" id="PTHR23199">
    <property type="entry name" value="NEUROTROPHIN 1-RELATED"/>
    <property type="match status" value="1"/>
</dbReference>
<dbReference type="GO" id="GO:0005121">
    <property type="term" value="F:Toll binding"/>
    <property type="evidence" value="ECO:0007669"/>
    <property type="project" value="TreeGrafter"/>
</dbReference>
<organism evidence="3 4">
    <name type="scientific">Clunio marinus</name>
    <dbReference type="NCBI Taxonomy" id="568069"/>
    <lineage>
        <taxon>Eukaryota</taxon>
        <taxon>Metazoa</taxon>
        <taxon>Ecdysozoa</taxon>
        <taxon>Arthropoda</taxon>
        <taxon>Hexapoda</taxon>
        <taxon>Insecta</taxon>
        <taxon>Pterygota</taxon>
        <taxon>Neoptera</taxon>
        <taxon>Endopterygota</taxon>
        <taxon>Diptera</taxon>
        <taxon>Nematocera</taxon>
        <taxon>Chironomoidea</taxon>
        <taxon>Chironomidae</taxon>
        <taxon>Clunio</taxon>
    </lineage>
</organism>
<dbReference type="PANTHER" id="PTHR23199:SF7">
    <property type="entry name" value="RE45222P"/>
    <property type="match status" value="1"/>
</dbReference>
<evidence type="ECO:0000313" key="4">
    <source>
        <dbReference type="Proteomes" id="UP000183832"/>
    </source>
</evidence>
<dbReference type="GO" id="GO:0005576">
    <property type="term" value="C:extracellular region"/>
    <property type="evidence" value="ECO:0007669"/>
    <property type="project" value="TreeGrafter"/>
</dbReference>